<dbReference type="PaxDb" id="121845-A0A3Q0JJ67"/>
<dbReference type="Proteomes" id="UP000079169">
    <property type="component" value="Unplaced"/>
</dbReference>
<dbReference type="Gene3D" id="2.60.40.10">
    <property type="entry name" value="Immunoglobulins"/>
    <property type="match status" value="1"/>
</dbReference>
<dbReference type="KEGG" id="dci:113471680"/>
<organism evidence="2 3">
    <name type="scientific">Diaphorina citri</name>
    <name type="common">Asian citrus psyllid</name>
    <dbReference type="NCBI Taxonomy" id="121845"/>
    <lineage>
        <taxon>Eukaryota</taxon>
        <taxon>Metazoa</taxon>
        <taxon>Ecdysozoa</taxon>
        <taxon>Arthropoda</taxon>
        <taxon>Hexapoda</taxon>
        <taxon>Insecta</taxon>
        <taxon>Pterygota</taxon>
        <taxon>Neoptera</taxon>
        <taxon>Paraneoptera</taxon>
        <taxon>Hemiptera</taxon>
        <taxon>Sternorrhyncha</taxon>
        <taxon>Psylloidea</taxon>
        <taxon>Psyllidae</taxon>
        <taxon>Diaphorininae</taxon>
        <taxon>Diaphorina</taxon>
    </lineage>
</organism>
<dbReference type="STRING" id="121845.A0A3Q0JJ67"/>
<keyword evidence="2" id="KW-1185">Reference proteome</keyword>
<dbReference type="InterPro" id="IPR036179">
    <property type="entry name" value="Ig-like_dom_sf"/>
</dbReference>
<feature type="non-terminal residue" evidence="3">
    <location>
        <position position="126"/>
    </location>
</feature>
<protein>
    <submittedName>
        <fullName evidence="3">Uncharacterized protein LOC113471680</fullName>
    </submittedName>
</protein>
<accession>A0A3Q0JJ67</accession>
<evidence type="ECO:0000313" key="2">
    <source>
        <dbReference type="Proteomes" id="UP000079169"/>
    </source>
</evidence>
<evidence type="ECO:0000259" key="1">
    <source>
        <dbReference type="PROSITE" id="PS50835"/>
    </source>
</evidence>
<feature type="domain" description="Ig-like" evidence="1">
    <location>
        <begin position="32"/>
        <end position="122"/>
    </location>
</feature>
<proteinExistence type="predicted"/>
<dbReference type="PROSITE" id="PS50835">
    <property type="entry name" value="IG_LIKE"/>
    <property type="match status" value="1"/>
</dbReference>
<gene>
    <name evidence="3" type="primary">LOC113471680</name>
</gene>
<dbReference type="SUPFAM" id="SSF48726">
    <property type="entry name" value="Immunoglobulin"/>
    <property type="match status" value="1"/>
</dbReference>
<evidence type="ECO:0000313" key="3">
    <source>
        <dbReference type="RefSeq" id="XP_026686815.1"/>
    </source>
</evidence>
<dbReference type="PANTHER" id="PTHR23278">
    <property type="entry name" value="SIDESTEP PROTEIN"/>
    <property type="match status" value="1"/>
</dbReference>
<dbReference type="RefSeq" id="XP_026686815.1">
    <property type="nucleotide sequence ID" value="XM_026831014.1"/>
</dbReference>
<dbReference type="AlphaFoldDB" id="A0A3Q0JJ67"/>
<sequence>MFCFTICFTYLLGLYYLFHLLTCSVLSVSVPPERVIVYNALGQSLTPGPLPPVAVGADVVLSCVAIGGRPKPTTQWYIDSIRAPSSEGVLRMERLRRQSLHANVTCSASNTVLAPPVYSNFTVNLY</sequence>
<name>A0A3Q0JJ67_DIACI</name>
<dbReference type="GeneID" id="113471680"/>
<reference evidence="3" key="1">
    <citation type="submission" date="2025-08" db="UniProtKB">
        <authorList>
            <consortium name="RefSeq"/>
        </authorList>
    </citation>
    <scope>IDENTIFICATION</scope>
</reference>
<dbReference type="PANTHER" id="PTHR23278:SF19">
    <property type="entry name" value="OBSCURIN"/>
    <property type="match status" value="1"/>
</dbReference>
<dbReference type="InterPro" id="IPR007110">
    <property type="entry name" value="Ig-like_dom"/>
</dbReference>
<dbReference type="InterPro" id="IPR013783">
    <property type="entry name" value="Ig-like_fold"/>
</dbReference>